<dbReference type="Proteomes" id="UP000285310">
    <property type="component" value="Unassembled WGS sequence"/>
</dbReference>
<proteinExistence type="predicted"/>
<dbReference type="InParanoid" id="A0A423PJ72"/>
<reference evidence="1 2" key="1">
    <citation type="submission" date="2013-10" db="EMBL/GenBank/DDBJ databases">
        <title>Salinisphaera japonica YTM-1 Genome Sequencing.</title>
        <authorList>
            <person name="Lai Q."/>
            <person name="Li C."/>
            <person name="Shao Z."/>
        </authorList>
    </citation>
    <scope>NUCLEOTIDE SEQUENCE [LARGE SCALE GENOMIC DNA]</scope>
    <source>
        <strain evidence="1 2">YTM-1</strain>
    </source>
</reference>
<dbReference type="AlphaFoldDB" id="A0A423PJ72"/>
<sequence>MYIKAYKALDYEVASTNLLGERAAPGADLEHTDRTVER</sequence>
<name>A0A423PJ72_9GAMM</name>
<comment type="caution">
    <text evidence="1">The sequence shown here is derived from an EMBL/GenBank/DDBJ whole genome shotgun (WGS) entry which is preliminary data.</text>
</comment>
<gene>
    <name evidence="1" type="ORF">SAJA_12515</name>
</gene>
<protein>
    <submittedName>
        <fullName evidence="1">Uncharacterized protein</fullName>
    </submittedName>
</protein>
<evidence type="ECO:0000313" key="2">
    <source>
        <dbReference type="Proteomes" id="UP000285310"/>
    </source>
</evidence>
<dbReference type="EMBL" id="AYKG01000045">
    <property type="protein sequence ID" value="ROO25648.1"/>
    <property type="molecule type" value="Genomic_DNA"/>
</dbReference>
<keyword evidence="2" id="KW-1185">Reference proteome</keyword>
<organism evidence="1 2">
    <name type="scientific">Salinisphaera japonica YTM-1</name>
    <dbReference type="NCBI Taxonomy" id="1209778"/>
    <lineage>
        <taxon>Bacteria</taxon>
        <taxon>Pseudomonadati</taxon>
        <taxon>Pseudomonadota</taxon>
        <taxon>Gammaproteobacteria</taxon>
        <taxon>Salinisphaerales</taxon>
        <taxon>Salinisphaeraceae</taxon>
        <taxon>Salinisphaera</taxon>
    </lineage>
</organism>
<evidence type="ECO:0000313" key="1">
    <source>
        <dbReference type="EMBL" id="ROO25648.1"/>
    </source>
</evidence>
<accession>A0A423PJ72</accession>